<sequence>MSKGLQRGLTTLALAAGTYSLLGFLILPGVGQRIVNQQLAQYATVPASLQRIELNPFTLKLDLWGLQLGEGAQRQVGFEHLGIDLQWDSLWSGALHLASIELDKPHTELLFAKDGTLNLTQLFKLPPSEPKTEEPAGEPFPLRLDRLALNGGSLHFKDERPSEAIEFAYDSLDLSLHKLSTLPDDNAELTLMATGPNGGKLEWQGEVSLTPLASTGSLKLSDAKLKAIWPYVRDAVPLDLQEGTLSASTDYQFSLQQGTTLKLEQLAVSLAPFAIQSPEQKPLLKLERLDISNSSLDLAQKQVIIGQIRSQNLEAWAAREKDGQLDWQKLLATPAKPATSPEPTDSPTETSSVAAAPDDSAGDAAANGQTKAEPVPPGVDKPWQITLVNTQLRGYRAHLEDRVPEQAVKLDIGPLDLDLQNFVSSGDQPFQLKLDSGLGKQGKLSAAGQVLLQPLGAQLQITTKDIDLRLAQAYLQPFVRLELRSGLLGSNLKVDLKSAAPLAFSVAGSAEVHQLHTLDTLKNRDFLKWQQLQLDGLQYVHGDQLRIDKISLQQPYARFIINEDLTTNVNELLIPQPASPAPSAPGKPLGIHIGGIAIADGSANFADFSLNPNFATAIQRLDGHIGTIDSRSPKAAAVDIKGRVDRYAPVSIKGELNPFAPLDKLDIATSFQHVELTTLTPYSGKFAGYRIKKGRLNLDLHYRIEKGQLNADNKLVLEQLQLGEQVDSKDAVDLPIRLAVALLKDSEGKISIELPVSGDLNNPEFSVMPIVWQTLRNLVVRAVQAPFNFIAGLVGGEQADLSQVSFAPGSDSLDKQAKGTLETLTKALQQRPTLRLDVEGISAKTNDGPLLASQRLQEEYQSNYYRMLQRSGDKVPASPGELEVPDGVKPSLLEGIYRARLKQQPPAEWKELDDAERSARLEQAVLANWQSSELLLRQLAQDRARSIKDFLVSQGLADERIFLLDVALSDTAEPGRTASALHLDSE</sequence>
<evidence type="ECO:0000313" key="3">
    <source>
        <dbReference type="EMBL" id="MBB6341595.1"/>
    </source>
</evidence>
<keyword evidence="4" id="KW-1185">Reference proteome</keyword>
<dbReference type="GO" id="GO:0005886">
    <property type="term" value="C:plasma membrane"/>
    <property type="evidence" value="ECO:0007669"/>
    <property type="project" value="TreeGrafter"/>
</dbReference>
<dbReference type="Proteomes" id="UP000557193">
    <property type="component" value="Unassembled WGS sequence"/>
</dbReference>
<feature type="compositionally biased region" description="Low complexity" evidence="1">
    <location>
        <begin position="337"/>
        <end position="366"/>
    </location>
</feature>
<keyword evidence="2" id="KW-0812">Transmembrane</keyword>
<dbReference type="Gene3D" id="3.30.1330.60">
    <property type="entry name" value="OmpA-like domain"/>
    <property type="match status" value="1"/>
</dbReference>
<evidence type="ECO:0000313" key="4">
    <source>
        <dbReference type="Proteomes" id="UP000557193"/>
    </source>
</evidence>
<dbReference type="EMBL" id="JACHLL010000002">
    <property type="protein sequence ID" value="MBB6341595.1"/>
    <property type="molecule type" value="Genomic_DNA"/>
</dbReference>
<dbReference type="RefSeq" id="WP_184682416.1">
    <property type="nucleotide sequence ID" value="NZ_JACHLL010000002.1"/>
</dbReference>
<dbReference type="AlphaFoldDB" id="A0A7X0BTK4"/>
<dbReference type="GO" id="GO:0090313">
    <property type="term" value="P:regulation of protein targeting to membrane"/>
    <property type="evidence" value="ECO:0007669"/>
    <property type="project" value="TreeGrafter"/>
</dbReference>
<name>A0A7X0BTK4_9PSED</name>
<keyword evidence="2" id="KW-1133">Transmembrane helix</keyword>
<gene>
    <name evidence="3" type="ORF">HNP49_001752</name>
</gene>
<reference evidence="3 4" key="1">
    <citation type="submission" date="2020-08" db="EMBL/GenBank/DDBJ databases">
        <title>Functional genomics of gut bacteria from endangered species of beetles.</title>
        <authorList>
            <person name="Carlos-Shanley C."/>
        </authorList>
    </citation>
    <scope>NUCLEOTIDE SEQUENCE [LARGE SCALE GENOMIC DNA]</scope>
    <source>
        <strain evidence="3 4">S00202</strain>
    </source>
</reference>
<evidence type="ECO:0000256" key="1">
    <source>
        <dbReference type="SAM" id="MobiDB-lite"/>
    </source>
</evidence>
<dbReference type="PANTHER" id="PTHR30441:SF8">
    <property type="entry name" value="DUF748 DOMAIN-CONTAINING PROTEIN"/>
    <property type="match status" value="1"/>
</dbReference>
<feature type="transmembrane region" description="Helical" evidence="2">
    <location>
        <begin position="12"/>
        <end position="31"/>
    </location>
</feature>
<feature type="region of interest" description="Disordered" evidence="1">
    <location>
        <begin position="334"/>
        <end position="382"/>
    </location>
</feature>
<protein>
    <submittedName>
        <fullName evidence="3">Uncharacterized protein involved in outer membrane biogenesis</fullName>
    </submittedName>
</protein>
<dbReference type="InterPro" id="IPR052894">
    <property type="entry name" value="AsmA-related"/>
</dbReference>
<organism evidence="3 4">
    <name type="scientific">Pseudomonas fluvialis</name>
    <dbReference type="NCBI Taxonomy" id="1793966"/>
    <lineage>
        <taxon>Bacteria</taxon>
        <taxon>Pseudomonadati</taxon>
        <taxon>Pseudomonadota</taxon>
        <taxon>Gammaproteobacteria</taxon>
        <taxon>Pseudomonadales</taxon>
        <taxon>Pseudomonadaceae</taxon>
        <taxon>Pseudomonas</taxon>
    </lineage>
</organism>
<dbReference type="Pfam" id="PF05359">
    <property type="entry name" value="DUF748"/>
    <property type="match status" value="2"/>
</dbReference>
<dbReference type="PANTHER" id="PTHR30441">
    <property type="entry name" value="DUF748 DOMAIN-CONTAINING PROTEIN"/>
    <property type="match status" value="1"/>
</dbReference>
<dbReference type="InterPro" id="IPR008023">
    <property type="entry name" value="DUF748"/>
</dbReference>
<dbReference type="InterPro" id="IPR036737">
    <property type="entry name" value="OmpA-like_sf"/>
</dbReference>
<accession>A0A7X0BTK4</accession>
<evidence type="ECO:0000256" key="2">
    <source>
        <dbReference type="SAM" id="Phobius"/>
    </source>
</evidence>
<keyword evidence="2" id="KW-0472">Membrane</keyword>
<proteinExistence type="predicted"/>
<comment type="caution">
    <text evidence="3">The sequence shown here is derived from an EMBL/GenBank/DDBJ whole genome shotgun (WGS) entry which is preliminary data.</text>
</comment>